<keyword evidence="4" id="KW-1185">Reference proteome</keyword>
<accession>A0ABR7M8K6</accession>
<name>A0ABR7M8K6_9BACT</name>
<dbReference type="PANTHER" id="PTHR14969:SF13">
    <property type="entry name" value="AT30094P"/>
    <property type="match status" value="1"/>
</dbReference>
<feature type="domain" description="Phosphatidic acid phosphatase type 2/haloperoxidase" evidence="2">
    <location>
        <begin position="170"/>
        <end position="284"/>
    </location>
</feature>
<dbReference type="Pfam" id="PF01569">
    <property type="entry name" value="PAP2"/>
    <property type="match status" value="1"/>
</dbReference>
<keyword evidence="1" id="KW-1133">Transmembrane helix</keyword>
<dbReference type="InterPro" id="IPR036938">
    <property type="entry name" value="PAP2/HPO_sf"/>
</dbReference>
<feature type="transmembrane region" description="Helical" evidence="1">
    <location>
        <begin position="12"/>
        <end position="39"/>
    </location>
</feature>
<keyword evidence="1" id="KW-0812">Transmembrane</keyword>
<gene>
    <name evidence="3" type="ORF">BC349_09035</name>
</gene>
<proteinExistence type="predicted"/>
<dbReference type="Gene3D" id="1.20.144.10">
    <property type="entry name" value="Phosphatidic acid phosphatase type 2/haloperoxidase"/>
    <property type="match status" value="1"/>
</dbReference>
<evidence type="ECO:0000313" key="3">
    <source>
        <dbReference type="EMBL" id="MBC6491174.1"/>
    </source>
</evidence>
<dbReference type="SMART" id="SM00014">
    <property type="entry name" value="acidPPc"/>
    <property type="match status" value="1"/>
</dbReference>
<dbReference type="EMBL" id="MBUA01000012">
    <property type="protein sequence ID" value="MBC6491174.1"/>
    <property type="molecule type" value="Genomic_DNA"/>
</dbReference>
<keyword evidence="1" id="KW-0472">Membrane</keyword>
<reference evidence="3 4" key="1">
    <citation type="submission" date="2016-07" db="EMBL/GenBank/DDBJ databases">
        <title>Genome analysis of Flavihumibacter stibioxidans YS-17.</title>
        <authorList>
            <person name="Shi K."/>
            <person name="Han Y."/>
            <person name="Wang G."/>
        </authorList>
    </citation>
    <scope>NUCLEOTIDE SEQUENCE [LARGE SCALE GENOMIC DNA]</scope>
    <source>
        <strain evidence="3 4">YS-17</strain>
    </source>
</reference>
<dbReference type="InterPro" id="IPR000326">
    <property type="entry name" value="PAP2/HPO"/>
</dbReference>
<dbReference type="SUPFAM" id="SSF48317">
    <property type="entry name" value="Acid phosphatase/Vanadium-dependent haloperoxidase"/>
    <property type="match status" value="1"/>
</dbReference>
<sequence length="300" mass="34165">MLVNGLPGKGARLFILFFLFSVSMSSACRYFGILLLFLLPCRFAAAQQEDSVIAVMGLSDSSTAWYQEHGYRINKTYVLSYFTDLPKVAGSPLRYSARDWRTVAFVTAGAGVFLLTDKTVNKWMRANQEQFYTEVAKVVEPFGNKYPPFIIGAMYLTGVVTKNRKIEHASLMTAKSLVFSTLFYVSTKQIIRRRRPLYTQEPYEFNEPFQGGREYTSFPSGHSNTIFTVATALAIEFKETKWVPPVAYTLATLTALSRLYDNRHWSSDVWIGAAFGHFITKAVYKVEARKKEKQMLKLNF</sequence>
<protein>
    <recommendedName>
        <fullName evidence="2">Phosphatidic acid phosphatase type 2/haloperoxidase domain-containing protein</fullName>
    </recommendedName>
</protein>
<organism evidence="3 4">
    <name type="scientific">Flavihumibacter stibioxidans</name>
    <dbReference type="NCBI Taxonomy" id="1834163"/>
    <lineage>
        <taxon>Bacteria</taxon>
        <taxon>Pseudomonadati</taxon>
        <taxon>Bacteroidota</taxon>
        <taxon>Chitinophagia</taxon>
        <taxon>Chitinophagales</taxon>
        <taxon>Chitinophagaceae</taxon>
        <taxon>Flavihumibacter</taxon>
    </lineage>
</organism>
<dbReference type="Proteomes" id="UP000765802">
    <property type="component" value="Unassembled WGS sequence"/>
</dbReference>
<evidence type="ECO:0000259" key="2">
    <source>
        <dbReference type="SMART" id="SM00014"/>
    </source>
</evidence>
<comment type="caution">
    <text evidence="3">The sequence shown here is derived from an EMBL/GenBank/DDBJ whole genome shotgun (WGS) entry which is preliminary data.</text>
</comment>
<evidence type="ECO:0000313" key="4">
    <source>
        <dbReference type="Proteomes" id="UP000765802"/>
    </source>
</evidence>
<evidence type="ECO:0000256" key="1">
    <source>
        <dbReference type="SAM" id="Phobius"/>
    </source>
</evidence>
<dbReference type="PANTHER" id="PTHR14969">
    <property type="entry name" value="SPHINGOSINE-1-PHOSPHATE PHOSPHOHYDROLASE"/>
    <property type="match status" value="1"/>
</dbReference>